<gene>
    <name evidence="2" type="ORF">CLV33_11054</name>
</gene>
<evidence type="ECO:0000313" key="3">
    <source>
        <dbReference type="Proteomes" id="UP000251545"/>
    </source>
</evidence>
<proteinExistence type="predicted"/>
<keyword evidence="1" id="KW-1133">Transmembrane helix</keyword>
<protein>
    <recommendedName>
        <fullName evidence="4">DUF3592 domain-containing protein</fullName>
    </recommendedName>
</protein>
<name>A0A362WXV8_9FLAO</name>
<reference evidence="2 3" key="1">
    <citation type="submission" date="2018-02" db="EMBL/GenBank/DDBJ databases">
        <title>Genomic Encyclopedia of Archaeal and Bacterial Type Strains, Phase II (KMG-II): from individual species to whole genera.</title>
        <authorList>
            <person name="Goeker M."/>
        </authorList>
    </citation>
    <scope>NUCLEOTIDE SEQUENCE [LARGE SCALE GENOMIC DNA]</scope>
    <source>
        <strain evidence="2 3">DSM 21165</strain>
    </source>
</reference>
<evidence type="ECO:0000256" key="1">
    <source>
        <dbReference type="SAM" id="Phobius"/>
    </source>
</evidence>
<dbReference type="RefSeq" id="WP_105474524.1">
    <property type="nucleotide sequence ID" value="NZ_PVEO01000010.1"/>
</dbReference>
<keyword evidence="1" id="KW-0472">Membrane</keyword>
<keyword evidence="1" id="KW-0812">Transmembrane</keyword>
<organism evidence="2 3">
    <name type="scientific">Jejuia pallidilutea</name>
    <dbReference type="NCBI Taxonomy" id="504487"/>
    <lineage>
        <taxon>Bacteria</taxon>
        <taxon>Pseudomonadati</taxon>
        <taxon>Bacteroidota</taxon>
        <taxon>Flavobacteriia</taxon>
        <taxon>Flavobacteriales</taxon>
        <taxon>Flavobacteriaceae</taxon>
        <taxon>Jejuia</taxon>
    </lineage>
</organism>
<evidence type="ECO:0008006" key="4">
    <source>
        <dbReference type="Google" id="ProtNLM"/>
    </source>
</evidence>
<feature type="transmembrane region" description="Helical" evidence="1">
    <location>
        <begin position="12"/>
        <end position="29"/>
    </location>
</feature>
<dbReference type="Proteomes" id="UP000251545">
    <property type="component" value="Unassembled WGS sequence"/>
</dbReference>
<dbReference type="EMBL" id="PVEO01000010">
    <property type="protein sequence ID" value="PQV46258.1"/>
    <property type="molecule type" value="Genomic_DNA"/>
</dbReference>
<sequence>MTKKEQQPIFKKSLLACLLIVGFGIYLSIRGTKEKTEFNNVTGQIDYFDKTFQEINYRNKGDHRFIHIADFPLIFDVFVGQASGDFGPKFEQLDKLKLGDEITVFYDDKTPLQKNRDLRFNKTVQFIDKNGEAYFIRGNKDKYGGYLAIGVGILLAITLLILKKIGKIK</sequence>
<evidence type="ECO:0000313" key="2">
    <source>
        <dbReference type="EMBL" id="PQV46258.1"/>
    </source>
</evidence>
<dbReference type="AlphaFoldDB" id="A0A362WXV8"/>
<accession>A0A362WXV8</accession>
<comment type="caution">
    <text evidence="2">The sequence shown here is derived from an EMBL/GenBank/DDBJ whole genome shotgun (WGS) entry which is preliminary data.</text>
</comment>
<feature type="transmembrane region" description="Helical" evidence="1">
    <location>
        <begin position="143"/>
        <end position="162"/>
    </location>
</feature>